<feature type="region of interest" description="Disordered" evidence="1">
    <location>
        <begin position="35"/>
        <end position="114"/>
    </location>
</feature>
<accession>A0ABQ9T712</accession>
<dbReference type="EMBL" id="MOPA01000001">
    <property type="protein sequence ID" value="KAK1547545.1"/>
    <property type="molecule type" value="Genomic_DNA"/>
</dbReference>
<protein>
    <submittedName>
        <fullName evidence="2">Uncharacterized protein</fullName>
    </submittedName>
</protein>
<dbReference type="GeneID" id="85369700"/>
<reference evidence="2 3" key="1">
    <citation type="submission" date="2016-10" db="EMBL/GenBank/DDBJ databases">
        <title>The genome sequence of Colletotrichum fioriniae PJ7.</title>
        <authorList>
            <person name="Baroncelli R."/>
        </authorList>
    </citation>
    <scope>NUCLEOTIDE SEQUENCE [LARGE SCALE GENOMIC DNA]</scope>
    <source>
        <strain evidence="2 3">IMI 384185</strain>
    </source>
</reference>
<keyword evidence="3" id="KW-1185">Reference proteome</keyword>
<organism evidence="2 3">
    <name type="scientific">Colletotrichum paranaense</name>
    <dbReference type="NCBI Taxonomy" id="1914294"/>
    <lineage>
        <taxon>Eukaryota</taxon>
        <taxon>Fungi</taxon>
        <taxon>Dikarya</taxon>
        <taxon>Ascomycota</taxon>
        <taxon>Pezizomycotina</taxon>
        <taxon>Sordariomycetes</taxon>
        <taxon>Hypocreomycetidae</taxon>
        <taxon>Glomerellales</taxon>
        <taxon>Glomerellaceae</taxon>
        <taxon>Colletotrichum</taxon>
        <taxon>Colletotrichum acutatum species complex</taxon>
    </lineage>
</organism>
<evidence type="ECO:0000256" key="1">
    <source>
        <dbReference type="SAM" id="MobiDB-lite"/>
    </source>
</evidence>
<gene>
    <name evidence="2" type="ORF">CPAR01_01512</name>
</gene>
<name>A0ABQ9T712_9PEZI</name>
<dbReference type="Proteomes" id="UP001241169">
    <property type="component" value="Unassembled WGS sequence"/>
</dbReference>
<comment type="caution">
    <text evidence="2">The sequence shown here is derived from an EMBL/GenBank/DDBJ whole genome shotgun (WGS) entry which is preliminary data.</text>
</comment>
<dbReference type="RefSeq" id="XP_060356658.1">
    <property type="nucleotide sequence ID" value="XM_060485801.1"/>
</dbReference>
<evidence type="ECO:0000313" key="3">
    <source>
        <dbReference type="Proteomes" id="UP001241169"/>
    </source>
</evidence>
<feature type="compositionally biased region" description="Polar residues" evidence="1">
    <location>
        <begin position="45"/>
        <end position="58"/>
    </location>
</feature>
<evidence type="ECO:0000313" key="2">
    <source>
        <dbReference type="EMBL" id="KAK1547545.1"/>
    </source>
</evidence>
<sequence length="114" mass="12104">MPLLPSINVSMKRVESARVSSRLPFQGLRARLMMQDTPGQDRHAQPQSNASLQASNLPSPGPSPLAFLSALLRPSPKPVIYAPSNAESPASRVGSRGSSLPFTFPPERGEASLG</sequence>
<proteinExistence type="predicted"/>